<dbReference type="Pfam" id="PF01042">
    <property type="entry name" value="Ribonuc_L-PSP"/>
    <property type="match status" value="1"/>
</dbReference>
<dbReference type="InterPro" id="IPR035959">
    <property type="entry name" value="RutC-like_sf"/>
</dbReference>
<dbReference type="OrthoDB" id="9803101at2"/>
<dbReference type="GO" id="GO:0005829">
    <property type="term" value="C:cytosol"/>
    <property type="evidence" value="ECO:0007669"/>
    <property type="project" value="TreeGrafter"/>
</dbReference>
<dbReference type="PANTHER" id="PTHR11803:SF39">
    <property type="entry name" value="2-IMINOBUTANOATE_2-IMINOPROPANOATE DEAMINASE"/>
    <property type="match status" value="1"/>
</dbReference>
<comment type="caution">
    <text evidence="2">The sequence shown here is derived from an EMBL/GenBank/DDBJ whole genome shotgun (WGS) entry which is preliminary data.</text>
</comment>
<dbReference type="SUPFAM" id="SSF55298">
    <property type="entry name" value="YjgF-like"/>
    <property type="match status" value="1"/>
</dbReference>
<evidence type="ECO:0000313" key="2">
    <source>
        <dbReference type="EMBL" id="RON44265.1"/>
    </source>
</evidence>
<dbReference type="AlphaFoldDB" id="A0A423K0Z7"/>
<dbReference type="PANTHER" id="PTHR11803">
    <property type="entry name" value="2-IMINOBUTANOATE/2-IMINOPROPANOATE DEAMINASE RIDA"/>
    <property type="match status" value="1"/>
</dbReference>
<reference evidence="2 3" key="1">
    <citation type="submission" date="2016-10" db="EMBL/GenBank/DDBJ databases">
        <title>Comparative genome analysis of multiple Pseudomonas spp. focuses on biocontrol and plant growth promoting traits.</title>
        <authorList>
            <person name="Tao X.-Y."/>
            <person name="Taylor C.G."/>
        </authorList>
    </citation>
    <scope>NUCLEOTIDE SEQUENCE [LARGE SCALE GENOMIC DNA]</scope>
    <source>
        <strain evidence="2 3">37A10</strain>
    </source>
</reference>
<dbReference type="GO" id="GO:0019239">
    <property type="term" value="F:deaminase activity"/>
    <property type="evidence" value="ECO:0007669"/>
    <property type="project" value="TreeGrafter"/>
</dbReference>
<name>A0A423K0Z7_9PSED</name>
<evidence type="ECO:0008006" key="4">
    <source>
        <dbReference type="Google" id="ProtNLM"/>
    </source>
</evidence>
<organism evidence="2 3">
    <name type="scientific">Pseudomonas frederiksbergensis</name>
    <dbReference type="NCBI Taxonomy" id="104087"/>
    <lineage>
        <taxon>Bacteria</taxon>
        <taxon>Pseudomonadati</taxon>
        <taxon>Pseudomonadota</taxon>
        <taxon>Gammaproteobacteria</taxon>
        <taxon>Pseudomonadales</taxon>
        <taxon>Pseudomonadaceae</taxon>
        <taxon>Pseudomonas</taxon>
    </lineage>
</organism>
<protein>
    <recommendedName>
        <fullName evidence="4">Reactive intermediate/imine deaminase</fullName>
    </recommendedName>
</protein>
<dbReference type="InterPro" id="IPR006175">
    <property type="entry name" value="YjgF/YER057c/UK114"/>
</dbReference>
<dbReference type="CDD" id="cd00448">
    <property type="entry name" value="YjgF_YER057c_UK114_family"/>
    <property type="match status" value="1"/>
</dbReference>
<dbReference type="EMBL" id="MOBQ01000022">
    <property type="protein sequence ID" value="RON44265.1"/>
    <property type="molecule type" value="Genomic_DNA"/>
</dbReference>
<sequence>MKLITAEKLPVPGGHYSHGVMAGPLLFISGQLPFPPGAQTFPDGIEAQTIQAMENIDAVLQAAGASLSHLVSVHIYIVDVADWPTVNLTYATLMGAHRPARVIVPCGPLHHGALVEISAVAEV</sequence>
<dbReference type="RefSeq" id="WP_123511735.1">
    <property type="nucleotide sequence ID" value="NZ_MOBQ01000022.1"/>
</dbReference>
<dbReference type="Gene3D" id="3.30.1330.40">
    <property type="entry name" value="RutC-like"/>
    <property type="match status" value="1"/>
</dbReference>
<accession>A0A423K0Z7</accession>
<dbReference type="InterPro" id="IPR019897">
    <property type="entry name" value="RidA_CS"/>
</dbReference>
<evidence type="ECO:0000256" key="1">
    <source>
        <dbReference type="ARBA" id="ARBA00010552"/>
    </source>
</evidence>
<proteinExistence type="inferred from homology"/>
<evidence type="ECO:0000313" key="3">
    <source>
        <dbReference type="Proteomes" id="UP000285349"/>
    </source>
</evidence>
<gene>
    <name evidence="2" type="ORF">BK666_18065</name>
</gene>
<comment type="similarity">
    <text evidence="1">Belongs to the RutC family.</text>
</comment>
<dbReference type="PROSITE" id="PS01094">
    <property type="entry name" value="UPF0076"/>
    <property type="match status" value="1"/>
</dbReference>
<dbReference type="Proteomes" id="UP000285349">
    <property type="component" value="Unassembled WGS sequence"/>
</dbReference>